<protein>
    <submittedName>
        <fullName evidence="1">Formylmethanofuran dehydrogenase subunit C</fullName>
    </submittedName>
</protein>
<evidence type="ECO:0000313" key="2">
    <source>
        <dbReference type="Proteomes" id="UP000230709"/>
    </source>
</evidence>
<gene>
    <name evidence="1" type="ORF">CQW49_03840</name>
</gene>
<accession>A0A2D2CWJ7</accession>
<keyword evidence="2" id="KW-1185">Reference proteome</keyword>
<dbReference type="GO" id="GO:0015948">
    <property type="term" value="P:methanogenesis"/>
    <property type="evidence" value="ECO:0007669"/>
    <property type="project" value="InterPro"/>
</dbReference>
<dbReference type="NCBIfam" id="TIGR03122">
    <property type="entry name" value="one_C_dehyd_C"/>
    <property type="match status" value="1"/>
</dbReference>
<dbReference type="InterPro" id="IPR036485">
    <property type="entry name" value="Glu_synth_asu_C_sf"/>
</dbReference>
<dbReference type="Gene3D" id="2.160.20.60">
    <property type="entry name" value="Glutamate synthase, alpha subunit, C-terminal domain"/>
    <property type="match status" value="1"/>
</dbReference>
<evidence type="ECO:0000313" key="1">
    <source>
        <dbReference type="EMBL" id="ATQ67117.1"/>
    </source>
</evidence>
<dbReference type="AlphaFoldDB" id="A0A2D2CWJ7"/>
<dbReference type="KEGG" id="mtw:CQW49_03840"/>
<dbReference type="GO" id="GO:0018493">
    <property type="term" value="F:formylmethanofuran dehydrogenase activity"/>
    <property type="evidence" value="ECO:0007669"/>
    <property type="project" value="InterPro"/>
</dbReference>
<sequence>MKPLLFTLKAEPDQRLDLSGLTPDRLVRRTVKEIEEISIGTTRNAVKVGDLFKVKLGEATSVRFDGGSDRFDLLGAKLLPGFEIHVEGDVGAQLGRAAKGGTITVAGDAGAYAASQSAGAHIDIYGHAGDFLGAPLAGEMAGMSGGRVIVRGSVGARCGDRLRRGIIIVEGDAGDDLGSRAIAGTIIVLGEAGERIGYLNKRASIVLSGEYDLGPTYVDCGAHNLGFAKLFAKSLAQESRGASRLLSGRLQRYAGDTAVFGKGEILIPA</sequence>
<name>A0A2D2CWJ7_METT3</name>
<dbReference type="EMBL" id="CP023737">
    <property type="protein sequence ID" value="ATQ67117.1"/>
    <property type="molecule type" value="Genomic_DNA"/>
</dbReference>
<dbReference type="GO" id="GO:0046914">
    <property type="term" value="F:transition metal ion binding"/>
    <property type="evidence" value="ECO:0007669"/>
    <property type="project" value="InterPro"/>
</dbReference>
<dbReference type="RefSeq" id="WP_003610444.1">
    <property type="nucleotide sequence ID" value="NZ_ADVE02000001.1"/>
</dbReference>
<dbReference type="InterPro" id="IPR017550">
    <property type="entry name" value="Formylmethanofuran_DH_suC"/>
</dbReference>
<dbReference type="PANTHER" id="PTHR39673">
    <property type="entry name" value="TUNGSTEN FORMYLMETHANOFURAN DEHYDROGENASE, SUBUNIT C (FWDC)"/>
    <property type="match status" value="1"/>
</dbReference>
<organism evidence="1 2">
    <name type="scientific">Methylosinus trichosporium (strain ATCC 35070 / NCIMB 11131 / UNIQEM 75 / OB3b)</name>
    <dbReference type="NCBI Taxonomy" id="595536"/>
    <lineage>
        <taxon>Bacteria</taxon>
        <taxon>Pseudomonadati</taxon>
        <taxon>Pseudomonadota</taxon>
        <taxon>Alphaproteobacteria</taxon>
        <taxon>Hyphomicrobiales</taxon>
        <taxon>Methylocystaceae</taxon>
        <taxon>Methylosinus</taxon>
    </lineage>
</organism>
<dbReference type="Proteomes" id="UP000230709">
    <property type="component" value="Chromosome"/>
</dbReference>
<dbReference type="STRING" id="595536.GCA_000178815_04393"/>
<proteinExistence type="predicted"/>
<dbReference type="SUPFAM" id="SSF69336">
    <property type="entry name" value="Alpha subunit of glutamate synthase, C-terminal domain"/>
    <property type="match status" value="1"/>
</dbReference>
<dbReference type="PANTHER" id="PTHR39673:SF5">
    <property type="entry name" value="TUNGSTEN-CONTAINING FORMYLMETHANOFURAN DEHYDROGENASE 2 SUBUNIT C"/>
    <property type="match status" value="1"/>
</dbReference>
<reference evidence="2" key="1">
    <citation type="submission" date="2017-10" db="EMBL/GenBank/DDBJ databases">
        <title>Completed PacBio SMRT sequence of Methylosinus trichosporium OB3b reveals presence of a third large plasmid.</title>
        <authorList>
            <person name="Charles T.C."/>
            <person name="Lynch M.D.J."/>
            <person name="Heil J.R."/>
            <person name="Cheng J."/>
        </authorList>
    </citation>
    <scope>NUCLEOTIDE SEQUENCE [LARGE SCALE GENOMIC DNA]</scope>
    <source>
        <strain evidence="2">OB3b</strain>
    </source>
</reference>